<dbReference type="RefSeq" id="WP_153820922.1">
    <property type="nucleotide sequence ID" value="NZ_WJIE01000005.1"/>
</dbReference>
<protein>
    <recommendedName>
        <fullName evidence="4">Outer membrane beta-barrel protein</fullName>
    </recommendedName>
</protein>
<dbReference type="EMBL" id="WJIE01000005">
    <property type="protein sequence ID" value="MRG94094.1"/>
    <property type="molecule type" value="Genomic_DNA"/>
</dbReference>
<evidence type="ECO:0000313" key="2">
    <source>
        <dbReference type="EMBL" id="MRG94094.1"/>
    </source>
</evidence>
<evidence type="ECO:0008006" key="4">
    <source>
        <dbReference type="Google" id="ProtNLM"/>
    </source>
</evidence>
<name>A0A6N7PVK3_9BACT</name>
<dbReference type="AlphaFoldDB" id="A0A6N7PVK3"/>
<evidence type="ECO:0000256" key="1">
    <source>
        <dbReference type="SAM" id="SignalP"/>
    </source>
</evidence>
<gene>
    <name evidence="2" type="ORF">GF068_19530</name>
</gene>
<feature type="signal peptide" evidence="1">
    <location>
        <begin position="1"/>
        <end position="22"/>
    </location>
</feature>
<dbReference type="OrthoDB" id="5506611at2"/>
<reference evidence="2 3" key="1">
    <citation type="submission" date="2019-10" db="EMBL/GenBank/DDBJ databases">
        <title>A soil myxobacterium in the family Polyangiaceae.</title>
        <authorList>
            <person name="Li Y."/>
            <person name="Wang J."/>
        </authorList>
    </citation>
    <scope>NUCLEOTIDE SEQUENCE [LARGE SCALE GENOMIC DNA]</scope>
    <source>
        <strain evidence="2 3">DSM 14734</strain>
    </source>
</reference>
<proteinExistence type="predicted"/>
<dbReference type="Proteomes" id="UP000440224">
    <property type="component" value="Unassembled WGS sequence"/>
</dbReference>
<sequence length="268" mass="28066">MPRLHPLALLPLALLACSPAITPRTGDTTPAGKFGWSVHAVAWNFGWGHFERPSGAETPVTTGGADIYPEDSTFPWFLSSGLGAYEVGFRYGLKRWLEIGASLGFQRFGGEARFAVLDEDNGDPVSLVLGAGGYYTGVGHGPWGRAGLDLSKRLGRVAPLFNLYVSHGAAYHTAYLDLPGDDDCPLEGPLPQCGLLLGAFSNETRLSAALGVAIGAGTEKIGAVTIGVVPHVVLGASSQVRALHLDRAEVPHHDAGLHIVVGGQGPGW</sequence>
<feature type="chain" id="PRO_5026840931" description="Outer membrane beta-barrel protein" evidence="1">
    <location>
        <begin position="23"/>
        <end position="268"/>
    </location>
</feature>
<dbReference type="PROSITE" id="PS51257">
    <property type="entry name" value="PROKAR_LIPOPROTEIN"/>
    <property type="match status" value="1"/>
</dbReference>
<evidence type="ECO:0000313" key="3">
    <source>
        <dbReference type="Proteomes" id="UP000440224"/>
    </source>
</evidence>
<keyword evidence="3" id="KW-1185">Reference proteome</keyword>
<organism evidence="2 3">
    <name type="scientific">Polyangium spumosum</name>
    <dbReference type="NCBI Taxonomy" id="889282"/>
    <lineage>
        <taxon>Bacteria</taxon>
        <taxon>Pseudomonadati</taxon>
        <taxon>Myxococcota</taxon>
        <taxon>Polyangia</taxon>
        <taxon>Polyangiales</taxon>
        <taxon>Polyangiaceae</taxon>
        <taxon>Polyangium</taxon>
    </lineage>
</organism>
<comment type="caution">
    <text evidence="2">The sequence shown here is derived from an EMBL/GenBank/DDBJ whole genome shotgun (WGS) entry which is preliminary data.</text>
</comment>
<keyword evidence="1" id="KW-0732">Signal</keyword>
<accession>A0A6N7PVK3</accession>